<accession>A0ABP4DRU0</accession>
<evidence type="ECO:0000313" key="3">
    <source>
        <dbReference type="Proteomes" id="UP001499987"/>
    </source>
</evidence>
<evidence type="ECO:0000313" key="2">
    <source>
        <dbReference type="EMBL" id="GAA1069229.1"/>
    </source>
</evidence>
<gene>
    <name evidence="2" type="ORF">GCM10009663_00680</name>
</gene>
<organism evidence="2 3">
    <name type="scientific">Kitasatospora arboriphila</name>
    <dbReference type="NCBI Taxonomy" id="258052"/>
    <lineage>
        <taxon>Bacteria</taxon>
        <taxon>Bacillati</taxon>
        <taxon>Actinomycetota</taxon>
        <taxon>Actinomycetes</taxon>
        <taxon>Kitasatosporales</taxon>
        <taxon>Streptomycetaceae</taxon>
        <taxon>Kitasatospora</taxon>
    </lineage>
</organism>
<feature type="domain" description="Glycosyltransferase 2-like" evidence="1">
    <location>
        <begin position="17"/>
        <end position="187"/>
    </location>
</feature>
<dbReference type="Pfam" id="PF00535">
    <property type="entry name" value="Glycos_transf_2"/>
    <property type="match status" value="1"/>
</dbReference>
<comment type="caution">
    <text evidence="2">The sequence shown here is derived from an EMBL/GenBank/DDBJ whole genome shotgun (WGS) entry which is preliminary data.</text>
</comment>
<dbReference type="Proteomes" id="UP001499987">
    <property type="component" value="Unassembled WGS sequence"/>
</dbReference>
<dbReference type="SUPFAM" id="SSF53448">
    <property type="entry name" value="Nucleotide-diphospho-sugar transferases"/>
    <property type="match status" value="1"/>
</dbReference>
<proteinExistence type="predicted"/>
<keyword evidence="3" id="KW-1185">Reference proteome</keyword>
<dbReference type="CDD" id="cd00761">
    <property type="entry name" value="Glyco_tranf_GTA_type"/>
    <property type="match status" value="1"/>
</dbReference>
<name>A0ABP4DRU0_9ACTN</name>
<evidence type="ECO:0000259" key="1">
    <source>
        <dbReference type="Pfam" id="PF00535"/>
    </source>
</evidence>
<dbReference type="EMBL" id="BAAALD010000001">
    <property type="protein sequence ID" value="GAA1069229.1"/>
    <property type="molecule type" value="Genomic_DNA"/>
</dbReference>
<dbReference type="PANTHER" id="PTHR22916">
    <property type="entry name" value="GLYCOSYLTRANSFERASE"/>
    <property type="match status" value="1"/>
</dbReference>
<dbReference type="PANTHER" id="PTHR22916:SF3">
    <property type="entry name" value="UDP-GLCNAC:BETAGAL BETA-1,3-N-ACETYLGLUCOSAMINYLTRANSFERASE-LIKE PROTEIN 1"/>
    <property type="match status" value="1"/>
</dbReference>
<dbReference type="Gene3D" id="3.90.550.10">
    <property type="entry name" value="Spore Coat Polysaccharide Biosynthesis Protein SpsA, Chain A"/>
    <property type="match status" value="1"/>
</dbReference>
<dbReference type="InterPro" id="IPR029044">
    <property type="entry name" value="Nucleotide-diphossugar_trans"/>
</dbReference>
<dbReference type="InterPro" id="IPR001173">
    <property type="entry name" value="Glyco_trans_2-like"/>
</dbReference>
<reference evidence="3" key="1">
    <citation type="journal article" date="2019" name="Int. J. Syst. Evol. Microbiol.">
        <title>The Global Catalogue of Microorganisms (GCM) 10K type strain sequencing project: providing services to taxonomists for standard genome sequencing and annotation.</title>
        <authorList>
            <consortium name="The Broad Institute Genomics Platform"/>
            <consortium name="The Broad Institute Genome Sequencing Center for Infectious Disease"/>
            <person name="Wu L."/>
            <person name="Ma J."/>
        </authorList>
    </citation>
    <scope>NUCLEOTIDE SEQUENCE [LARGE SCALE GENOMIC DNA]</scope>
    <source>
        <strain evidence="3">JCM 13002</strain>
    </source>
</reference>
<sequence>MTASTPGTAPSTSPQVSVVVIVFDDAAHITAAVRSALAQGDSVAEVIVVDDASTDATPERLARLAAADPRVRVITRTENSGGCGTPRNQGLAAARSPYVMLLDSDDVLAPDAARTLLQTAVAEQAEVVAGVCVRRELPAGTDTPWQRDLFPAAGAPSRRYEGIGERPEFLRDTLCVNKLYQRDFLDKHQVRFAEGPVHYEDFVFTARLYAARPRLVAVGDTVYLWHVRREAGRQSISLRRDEVRNWQDRVDAHADVVRILAEAGEPDLADAARTKFIDHDLRMYIRELRQKPAAYRAAWWRIARTHLAGFGPAPLRGATPAGRWLSELLLARPEPVEGTDLARACELAAAPPRLAPPYLADEDGRPVLVDGVPLTGLDELPPAGLPLAVDGTVRLGPVCSVRLRLHDPYGLVSAARPVHVRLELRTRLGPPLTVGRALELDAHPDGGWTAETTVDAFELRDVGEMTAWSLRVVLGFENGDRAATAVRAPGLGKRHAVVYRPLLRLALVQAYGTTNGELGMRVADGVRGGWEVVRARLRRVLARLG</sequence>
<dbReference type="RefSeq" id="WP_344621394.1">
    <property type="nucleotide sequence ID" value="NZ_BAAALD010000001.1"/>
</dbReference>
<protein>
    <recommendedName>
        <fullName evidence="1">Glycosyltransferase 2-like domain-containing protein</fullName>
    </recommendedName>
</protein>